<organism evidence="3 4">
    <name type="scientific">Pedobacter paludis</name>
    <dbReference type="NCBI Taxonomy" id="2203212"/>
    <lineage>
        <taxon>Bacteria</taxon>
        <taxon>Pseudomonadati</taxon>
        <taxon>Bacteroidota</taxon>
        <taxon>Sphingobacteriia</taxon>
        <taxon>Sphingobacteriales</taxon>
        <taxon>Sphingobacteriaceae</taxon>
        <taxon>Pedobacter</taxon>
    </lineage>
</organism>
<gene>
    <name evidence="3" type="ORF">DF947_13105</name>
</gene>
<proteinExistence type="predicted"/>
<feature type="domain" description="GP-PDE" evidence="2">
    <location>
        <begin position="51"/>
        <end position="293"/>
    </location>
</feature>
<dbReference type="Gene3D" id="3.20.20.190">
    <property type="entry name" value="Phosphatidylinositol (PI) phosphodiesterase"/>
    <property type="match status" value="1"/>
</dbReference>
<feature type="signal peptide" evidence="1">
    <location>
        <begin position="1"/>
        <end position="22"/>
    </location>
</feature>
<evidence type="ECO:0000259" key="2">
    <source>
        <dbReference type="PROSITE" id="PS51704"/>
    </source>
</evidence>
<keyword evidence="4" id="KW-1185">Reference proteome</keyword>
<evidence type="ECO:0000313" key="4">
    <source>
        <dbReference type="Proteomes" id="UP000245391"/>
    </source>
</evidence>
<dbReference type="CDD" id="cd08566">
    <property type="entry name" value="GDPD_AtGDE_like"/>
    <property type="match status" value="1"/>
</dbReference>
<dbReference type="PANTHER" id="PTHR46320:SF1">
    <property type="entry name" value="GLYCEROPHOSPHODIESTER PHOSPHODIESTERASE 1"/>
    <property type="match status" value="1"/>
</dbReference>
<dbReference type="SUPFAM" id="SSF51695">
    <property type="entry name" value="PLC-like phosphodiesterases"/>
    <property type="match status" value="1"/>
</dbReference>
<dbReference type="GO" id="GO:0008889">
    <property type="term" value="F:glycerophosphodiester phosphodiesterase activity"/>
    <property type="evidence" value="ECO:0007669"/>
    <property type="project" value="TreeGrafter"/>
</dbReference>
<accession>A0A317EZW9</accession>
<dbReference type="OrthoDB" id="384721at2"/>
<sequence length="316" mass="35670">MKINFRILVFCSLVFGIASANAYGQNAINTLKIKNVNELHEFFKYTGKNTPIISGHRGGTVKGFPENCVATFENTLKYTPAFFEIDPRLTKDSVVVLMHDATLERTTTGTGKVSDYTYAELQKFRLKDPEGNVTQYKIPTLKEVMDWSAGKTVVNLDRKDVPLEMQERILRENPNKVIMITVHDAKHAKFYYDKNPNRMFSAFVKTKKALSEYESAGIPWKSMIAYIGPTNTPENKELFDLLHARGVMCMISAAPTYDKLATAEERAKNYRETFIQGGDILESDLPIEVANAIKTIIPKDNPKNKFIGKLSLPKAK</sequence>
<name>A0A317EZW9_9SPHI</name>
<dbReference type="InterPro" id="IPR030395">
    <property type="entry name" value="GP_PDE_dom"/>
</dbReference>
<dbReference type="InterPro" id="IPR017946">
    <property type="entry name" value="PLC-like_Pdiesterase_TIM-brl"/>
</dbReference>
<dbReference type="GO" id="GO:0006580">
    <property type="term" value="P:ethanolamine metabolic process"/>
    <property type="evidence" value="ECO:0007669"/>
    <property type="project" value="TreeGrafter"/>
</dbReference>
<dbReference type="AlphaFoldDB" id="A0A317EZW9"/>
<comment type="caution">
    <text evidence="3">The sequence shown here is derived from an EMBL/GenBank/DDBJ whole genome shotgun (WGS) entry which is preliminary data.</text>
</comment>
<dbReference type="GO" id="GO:0005886">
    <property type="term" value="C:plasma membrane"/>
    <property type="evidence" value="ECO:0007669"/>
    <property type="project" value="TreeGrafter"/>
</dbReference>
<protein>
    <submittedName>
        <fullName evidence="3">Glycerophosphodiester phosphodiesterase</fullName>
    </submittedName>
</protein>
<dbReference type="Proteomes" id="UP000245391">
    <property type="component" value="Unassembled WGS sequence"/>
</dbReference>
<dbReference type="PROSITE" id="PS51704">
    <property type="entry name" value="GP_PDE"/>
    <property type="match status" value="1"/>
</dbReference>
<dbReference type="GO" id="GO:0006644">
    <property type="term" value="P:phospholipid metabolic process"/>
    <property type="evidence" value="ECO:0007669"/>
    <property type="project" value="TreeGrafter"/>
</dbReference>
<dbReference type="RefSeq" id="WP_109930461.1">
    <property type="nucleotide sequence ID" value="NZ_QGNY01000004.1"/>
</dbReference>
<dbReference type="PANTHER" id="PTHR46320">
    <property type="entry name" value="GLYCEROPHOSPHODIESTER PHOSPHODIESTERASE 1"/>
    <property type="match status" value="1"/>
</dbReference>
<keyword evidence="1" id="KW-0732">Signal</keyword>
<dbReference type="EMBL" id="QGNY01000004">
    <property type="protein sequence ID" value="PWS31523.1"/>
    <property type="molecule type" value="Genomic_DNA"/>
</dbReference>
<evidence type="ECO:0000313" key="3">
    <source>
        <dbReference type="EMBL" id="PWS31523.1"/>
    </source>
</evidence>
<reference evidence="4" key="1">
    <citation type="submission" date="2018-05" db="EMBL/GenBank/DDBJ databases">
        <title>Pedobacter paludis sp. nov., isolated from wetland soil.</title>
        <authorList>
            <person name="Zhang Y."/>
        </authorList>
    </citation>
    <scope>NUCLEOTIDE SEQUENCE [LARGE SCALE GENOMIC DNA]</scope>
    <source>
        <strain evidence="4">R-8</strain>
    </source>
</reference>
<dbReference type="Pfam" id="PF03009">
    <property type="entry name" value="GDPD"/>
    <property type="match status" value="1"/>
</dbReference>
<dbReference type="GO" id="GO:0070291">
    <property type="term" value="P:N-acylethanolamine metabolic process"/>
    <property type="evidence" value="ECO:0007669"/>
    <property type="project" value="TreeGrafter"/>
</dbReference>
<evidence type="ECO:0000256" key="1">
    <source>
        <dbReference type="SAM" id="SignalP"/>
    </source>
</evidence>
<feature type="chain" id="PRO_5016345029" evidence="1">
    <location>
        <begin position="23"/>
        <end position="316"/>
    </location>
</feature>